<dbReference type="AlphaFoldDB" id="A0A1I7RSS0"/>
<sequence>MTIRSDIRNQDWLFHDKLRREIQKRSTEEDKAKILLHDALEQINKLRIEVRKVQNDQKMDQRSVEYQLYSEAVFDLQDGSQLQQVSTPQARAYFIQNDGSFVFLFRSNIDDQSGFCYCVKKSKENQFDIKTLKY</sequence>
<evidence type="ECO:0000313" key="2">
    <source>
        <dbReference type="WBParaSite" id="BXY_0377400.1"/>
    </source>
</evidence>
<accession>A0A1I7RSS0</accession>
<dbReference type="Proteomes" id="UP000095284">
    <property type="component" value="Unplaced"/>
</dbReference>
<proteinExistence type="predicted"/>
<protein>
    <submittedName>
        <fullName evidence="2">DUF1963 domain-containing protein</fullName>
    </submittedName>
</protein>
<evidence type="ECO:0000313" key="1">
    <source>
        <dbReference type="Proteomes" id="UP000095284"/>
    </source>
</evidence>
<reference evidence="2" key="1">
    <citation type="submission" date="2016-11" db="UniProtKB">
        <authorList>
            <consortium name="WormBaseParasite"/>
        </authorList>
    </citation>
    <scope>IDENTIFICATION</scope>
</reference>
<dbReference type="WBParaSite" id="BXY_0377400.1">
    <property type="protein sequence ID" value="BXY_0377400.1"/>
    <property type="gene ID" value="BXY_0377400"/>
</dbReference>
<organism evidence="1 2">
    <name type="scientific">Bursaphelenchus xylophilus</name>
    <name type="common">Pinewood nematode worm</name>
    <name type="synonym">Aphelenchoides xylophilus</name>
    <dbReference type="NCBI Taxonomy" id="6326"/>
    <lineage>
        <taxon>Eukaryota</taxon>
        <taxon>Metazoa</taxon>
        <taxon>Ecdysozoa</taxon>
        <taxon>Nematoda</taxon>
        <taxon>Chromadorea</taxon>
        <taxon>Rhabditida</taxon>
        <taxon>Tylenchina</taxon>
        <taxon>Tylenchomorpha</taxon>
        <taxon>Aphelenchoidea</taxon>
        <taxon>Aphelenchoididae</taxon>
        <taxon>Bursaphelenchus</taxon>
    </lineage>
</organism>
<name>A0A1I7RSS0_BURXY</name>